<comment type="subcellular location">
    <subcellularLocation>
        <location evidence="1">Secreted</location>
    </subcellularLocation>
</comment>
<dbReference type="InterPro" id="IPR003582">
    <property type="entry name" value="ShKT_dom"/>
</dbReference>
<dbReference type="SUPFAM" id="SSF82895">
    <property type="entry name" value="TSP-1 type 1 repeat"/>
    <property type="match status" value="1"/>
</dbReference>
<dbReference type="SMART" id="SM00215">
    <property type="entry name" value="VWC_out"/>
    <property type="match status" value="4"/>
</dbReference>
<feature type="region of interest" description="Disordered" evidence="8">
    <location>
        <begin position="1"/>
        <end position="21"/>
    </location>
</feature>
<dbReference type="Gene3D" id="2.20.100.10">
    <property type="entry name" value="Thrombospondin type-1 (TSP1) repeat"/>
    <property type="match status" value="1"/>
</dbReference>
<evidence type="ECO:0000313" key="9">
    <source>
        <dbReference type="EMBL" id="EKC40283.1"/>
    </source>
</evidence>
<dbReference type="InterPro" id="IPR036383">
    <property type="entry name" value="TSP1_rpt_sf"/>
</dbReference>
<organism evidence="9">
    <name type="scientific">Magallana gigas</name>
    <name type="common">Pacific oyster</name>
    <name type="synonym">Crassostrea gigas</name>
    <dbReference type="NCBI Taxonomy" id="29159"/>
    <lineage>
        <taxon>Eukaryota</taxon>
        <taxon>Metazoa</taxon>
        <taxon>Spiralia</taxon>
        <taxon>Lophotrochozoa</taxon>
        <taxon>Mollusca</taxon>
        <taxon>Bivalvia</taxon>
        <taxon>Autobranchia</taxon>
        <taxon>Pteriomorphia</taxon>
        <taxon>Ostreida</taxon>
        <taxon>Ostreoidea</taxon>
        <taxon>Ostreidae</taxon>
        <taxon>Magallana</taxon>
    </lineage>
</organism>
<evidence type="ECO:0000256" key="4">
    <source>
        <dbReference type="ARBA" id="ARBA00022737"/>
    </source>
</evidence>
<accession>K1R3E8</accession>
<evidence type="ECO:0000256" key="2">
    <source>
        <dbReference type="ARBA" id="ARBA00022525"/>
    </source>
</evidence>
<keyword evidence="6" id="KW-0325">Glycoprotein</keyword>
<dbReference type="Gene3D" id="3.40.50.410">
    <property type="entry name" value="von Willebrand factor, type A domain"/>
    <property type="match status" value="4"/>
</dbReference>
<evidence type="ECO:0000256" key="7">
    <source>
        <dbReference type="PROSITE-ProRule" id="PRU01005"/>
    </source>
</evidence>
<sequence>MGNSESSSCEEETAEEEEDMDQETIDMFSSLCVSTEVQQAVKGFCVFEKVCSKCSPVDYCGLPSSVSKSFVNLQAHALLCMNNMVNCMDLDLLGGADRLHQVWSSLASLLANIDKTDEMLLEATTSALRAVIQKLSSAGSQKLLEISVSDLQFLFSIGRSCQLADVRVNIVRIVAIVGVVFSKQADLPNVDTLKNIGIFLLTIVCGDKDLWVVSEALDSLFDVFGEDHLDSIDHDICLTDRLSKFVPEMKSRVNLIKRKPDEHYPVISTAKTNLIRFVKYKLSKKNGSLADMRRILILLSCALVSLRGSQGAATTAPSTTCGTVPADIVFLLDSSGSVGSANFQKQLDFVKKFANTFDIGPNNVQIGVETFATTPHHQFFMNKYPTKPTLLNAIGSVPYQSGSTHTDLALKYVMDHDFKPAAGDRDHVVNILVVMTDGQSNDRQATTTQANKLHTMNIKTFAIGIGSGINHAELEHIATDAKHVFTVSNFDALNTLQAELKKTACEVDGHWSKYGSWSPCSKSCGGGTHYRERSCNNPPPANGGKNCVGAARETATCNTQACPTQPPTTTPRPTTNPPPTTTPSPGCGVVPADILFILDSSGSVGNTNFQKMLGFVKNMVNGMDISPTGTKVGVITYSDRTHLEFHLNAHSDKTSLEQAISGIRYISGGTNTADALKYARETSFQNVNGARSNAAKIAIVITDGKSTSSIATSAEAQRLRQQGVTVFSVGVGAANKQELDAMATDPDNSHVFVVNNFDALKQINGELAQKACEVKATTAPPPTNRTGCGAKADIVFLLDSSGSVGSSNFQKMLKFVEGVAQDFNIGPNDVQIGVDTFSTSHKAEFHMNSHLDKQSLVSAISHIPYKSGSTHTGEAIQFMHTDSFTSAAGHRPGVPKIAVVVTDGNSNNRQLTAAEADKARKDGITMFAIGVGHGINDGELHSIATDPDSQYSFHAESFDALTSLKGSLSSKTCEQAKPTPAPAPNCNAGSVADIVFVLDSSGSITKPNFDKMINFVKDMVRSFDVGPNKIRVGLETFSSRPYQEFQLNSHTDKAALLTALDKVTYKSGGTNTGDALNTMYTKMFTPANGDRSNVPNIAIVLTDGNSNNHPQTVKEANNAHQQGINVFSIGIGNGISKSELNSIASDPDSEHVMTITNFNQLSQIQGAFQAKTCNVIPPTPGVNLTPAPLIDPCQDAIADCARYGVSSCSGQYTDWAKINCQRFCQFCQPAIKTPPPPCTDDLPAPQICSQFDPNVCTQYKPWAEANCRKFCGYCSPDAKGVTGYYGSCYYNGKTYSQGQRWSDGCAYECTCDNAGSGKYSCYNKCPAYYNLPPQCTLTKKTGECCLQPVCNFNPQYQTQTGQKVVNVNGVNMCVYNGKNYYQGQTWSVGCEYDCQCVDAGAGMWSCQSKCPVYQNIPSVCRLETPPGKCCQEPKCTFSNQYGTFSGAGTISGNGTATTTPTAPPPCVDKINNCNQYQLATCTDKMYRDWALVNCPKFCGFCSLLNQPGPNDVCVYKGVTHKQGETWYDGCEYECMCENAKYGYYRCNKRCPDYTNLPLGCNMVKVTGQCCPVVNCSAGSTGTFVGSSTVPTLGGYPIPSIKPTSAPNPLNPGAPTVAPQLVPKQIDGCYYNGMLYQQSQRWTDGCKCPTFNNLDAACKLMEDPNDPCCQIPTCPANATLTNVPVPSYGPGITGYGTATYPPMTVTGNTGPSINGTGTPSSFTGFGQVGPTVQGSTTGVCIYKGQIHQQGQTWDDGCDYRCTCVDASVGQYRCTDRCPSYQNLPPQCRMIQDPNDSCCQTYVCDQTVTTAAPLFQRTTPASGSGDYCVYKSQYYHQGEEWFDGCSYKCRCEDAKNKYYQCTERCGQYSNIPVGCTYVTDPNDSCCRVPQCTVTGSTGQAVTGFNPAGYTGSFTGQGRPQVATGSTSGAVTGYSNNCIYKGQIYTQGQTWQDGCDYNCECIDASKGVYRCTDRCPRYGTIPAECHLVPDANDQCCQKPECNPTGAGACRDVKPDCASYGDYACHEPYAGWAKDNCAKFCGFCGNTTTSTQVQATTAPGMCADRIPNCKDYGTQSCSGQFAGWAKYNCPKTCGFCGGTGTGTIGTMTGTGTGTSGTGSGACQDTINNCAEFTRSSCVEPYISWAVKNCPAYCGFCGPNGTIIVTGNTGSMTGTGTGGTGTGTQGGMTGIGMVTSVPGSSFTGVGGGCLYKGQLYQQGEQWNDGCEYNCTCSDASRGQGTGCFYNGTLYQQGQKFDDGCKYTCTCADASRGYYTCQNKCVDWQLPPVCTLNPPAPGKCCKTPNCPQGYVINYPPGYVEQ</sequence>
<proteinExistence type="predicted"/>
<evidence type="ECO:0000256" key="8">
    <source>
        <dbReference type="SAM" id="MobiDB-lite"/>
    </source>
</evidence>
<dbReference type="PROSITE" id="PS51670">
    <property type="entry name" value="SHKT"/>
    <property type="match status" value="4"/>
</dbReference>
<dbReference type="FunFam" id="3.40.50.410:FF:000004">
    <property type="entry name" value="collagen alpha-6(VI) chain"/>
    <property type="match status" value="4"/>
</dbReference>
<keyword evidence="2" id="KW-0964">Secreted</keyword>
<dbReference type="InterPro" id="IPR001007">
    <property type="entry name" value="VWF_dom"/>
</dbReference>
<dbReference type="Pfam" id="PF00090">
    <property type="entry name" value="TSP_1"/>
    <property type="match status" value="1"/>
</dbReference>
<evidence type="ECO:0000256" key="1">
    <source>
        <dbReference type="ARBA" id="ARBA00004613"/>
    </source>
</evidence>
<keyword evidence="3" id="KW-0732">Signal</keyword>
<dbReference type="Pfam" id="PF01549">
    <property type="entry name" value="ShK"/>
    <property type="match status" value="6"/>
</dbReference>
<evidence type="ECO:0000256" key="5">
    <source>
        <dbReference type="ARBA" id="ARBA00023157"/>
    </source>
</evidence>
<dbReference type="SUPFAM" id="SSF57603">
    <property type="entry name" value="FnI-like domain"/>
    <property type="match status" value="1"/>
</dbReference>
<dbReference type="GO" id="GO:0005576">
    <property type="term" value="C:extracellular region"/>
    <property type="evidence" value="ECO:0007669"/>
    <property type="project" value="UniProtKB-SubCell"/>
</dbReference>
<dbReference type="PRINTS" id="PR00453">
    <property type="entry name" value="VWFADOMAIN"/>
</dbReference>
<dbReference type="SUPFAM" id="SSF53300">
    <property type="entry name" value="vWA-like"/>
    <property type="match status" value="4"/>
</dbReference>
<dbReference type="PROSITE" id="PS01208">
    <property type="entry name" value="VWFC_1"/>
    <property type="match status" value="3"/>
</dbReference>
<feature type="compositionally biased region" description="Pro residues" evidence="8">
    <location>
        <begin position="564"/>
        <end position="582"/>
    </location>
</feature>
<dbReference type="Gene3D" id="1.10.10.1940">
    <property type="match status" value="1"/>
</dbReference>
<dbReference type="Pfam" id="PF00092">
    <property type="entry name" value="VWA"/>
    <property type="match status" value="4"/>
</dbReference>
<evidence type="ECO:0000256" key="6">
    <source>
        <dbReference type="ARBA" id="ARBA00023180"/>
    </source>
</evidence>
<feature type="disulfide bond" evidence="7">
    <location>
        <begin position="2006"/>
        <end position="2040"/>
    </location>
</feature>
<keyword evidence="4" id="KW-0677">Repeat</keyword>
<dbReference type="GO" id="GO:0005581">
    <property type="term" value="C:collagen trimer"/>
    <property type="evidence" value="ECO:0007669"/>
    <property type="project" value="UniProtKB-KW"/>
</dbReference>
<name>K1R3E8_MAGGI</name>
<keyword evidence="9" id="KW-0176">Collagen</keyword>
<dbReference type="SMART" id="SM00254">
    <property type="entry name" value="ShKT"/>
    <property type="match status" value="6"/>
</dbReference>
<dbReference type="CDD" id="cd01450">
    <property type="entry name" value="vWFA_subfamily_ECM"/>
    <property type="match status" value="1"/>
</dbReference>
<feature type="disulfide bond" evidence="7">
    <location>
        <begin position="2058"/>
        <end position="2092"/>
    </location>
</feature>
<dbReference type="SMART" id="SM00209">
    <property type="entry name" value="TSP1"/>
    <property type="match status" value="1"/>
</dbReference>
<feature type="region of interest" description="Disordered" evidence="8">
    <location>
        <begin position="558"/>
        <end position="585"/>
    </location>
</feature>
<dbReference type="PROSITE" id="PS50092">
    <property type="entry name" value="TSP1"/>
    <property type="match status" value="1"/>
</dbReference>
<feature type="disulfide bond" evidence="7">
    <location>
        <begin position="2118"/>
        <end position="2152"/>
    </location>
</feature>
<evidence type="ECO:0000256" key="3">
    <source>
        <dbReference type="ARBA" id="ARBA00022729"/>
    </source>
</evidence>
<feature type="compositionally biased region" description="Acidic residues" evidence="8">
    <location>
        <begin position="8"/>
        <end position="21"/>
    </location>
</feature>
<dbReference type="InterPro" id="IPR011989">
    <property type="entry name" value="ARM-like"/>
</dbReference>
<dbReference type="CDD" id="cd01472">
    <property type="entry name" value="vWA_collagen"/>
    <property type="match status" value="2"/>
</dbReference>
<reference evidence="9" key="1">
    <citation type="journal article" date="2012" name="Nature">
        <title>The oyster genome reveals stress adaptation and complexity of shell formation.</title>
        <authorList>
            <person name="Zhang G."/>
            <person name="Fang X."/>
            <person name="Guo X."/>
            <person name="Li L."/>
            <person name="Luo R."/>
            <person name="Xu F."/>
            <person name="Yang P."/>
            <person name="Zhang L."/>
            <person name="Wang X."/>
            <person name="Qi H."/>
            <person name="Xiong Z."/>
            <person name="Que H."/>
            <person name="Xie Y."/>
            <person name="Holland P.W."/>
            <person name="Paps J."/>
            <person name="Zhu Y."/>
            <person name="Wu F."/>
            <person name="Chen Y."/>
            <person name="Wang J."/>
            <person name="Peng C."/>
            <person name="Meng J."/>
            <person name="Yang L."/>
            <person name="Liu J."/>
            <person name="Wen B."/>
            <person name="Zhang N."/>
            <person name="Huang Z."/>
            <person name="Zhu Q."/>
            <person name="Feng Y."/>
            <person name="Mount A."/>
            <person name="Hedgecock D."/>
            <person name="Xu Z."/>
            <person name="Liu Y."/>
            <person name="Domazet-Loso T."/>
            <person name="Du Y."/>
            <person name="Sun X."/>
            <person name="Zhang S."/>
            <person name="Liu B."/>
            <person name="Cheng P."/>
            <person name="Jiang X."/>
            <person name="Li J."/>
            <person name="Fan D."/>
            <person name="Wang W."/>
            <person name="Fu W."/>
            <person name="Wang T."/>
            <person name="Wang B."/>
            <person name="Zhang J."/>
            <person name="Peng Z."/>
            <person name="Li Y."/>
            <person name="Li N."/>
            <person name="Wang J."/>
            <person name="Chen M."/>
            <person name="He Y."/>
            <person name="Tan F."/>
            <person name="Song X."/>
            <person name="Zheng Q."/>
            <person name="Huang R."/>
            <person name="Yang H."/>
            <person name="Du X."/>
            <person name="Chen L."/>
            <person name="Yang M."/>
            <person name="Gaffney P.M."/>
            <person name="Wang S."/>
            <person name="Luo L."/>
            <person name="She Z."/>
            <person name="Ming Y."/>
            <person name="Huang W."/>
            <person name="Zhang S."/>
            <person name="Huang B."/>
            <person name="Zhang Y."/>
            <person name="Qu T."/>
            <person name="Ni P."/>
            <person name="Miao G."/>
            <person name="Wang J."/>
            <person name="Wang Q."/>
            <person name="Steinberg C.E."/>
            <person name="Wang H."/>
            <person name="Li N."/>
            <person name="Qian L."/>
            <person name="Zhang G."/>
            <person name="Li Y."/>
            <person name="Yang H."/>
            <person name="Liu X."/>
            <person name="Wang J."/>
            <person name="Yin Y."/>
            <person name="Wang J."/>
        </authorList>
    </citation>
    <scope>NUCLEOTIDE SEQUENCE [LARGE SCALE GENOMIC DNA]</scope>
    <source>
        <strain evidence="9">05x7-T-G4-1.051#20</strain>
    </source>
</reference>
<dbReference type="Pfam" id="PF25567">
    <property type="entry name" value="TPR_SYO1"/>
    <property type="match status" value="1"/>
</dbReference>
<dbReference type="PANTHER" id="PTHR24020">
    <property type="entry name" value="COLLAGEN ALPHA"/>
    <property type="match status" value="1"/>
</dbReference>
<protein>
    <submittedName>
        <fullName evidence="9">Collagen alpha-5(VI) chain</fullName>
    </submittedName>
</protein>
<dbReference type="InterPro" id="IPR002035">
    <property type="entry name" value="VWF_A"/>
</dbReference>
<dbReference type="InterPro" id="IPR057990">
    <property type="entry name" value="TPR_SYO1"/>
</dbReference>
<gene>
    <name evidence="9" type="ORF">CGI_10023717</name>
</gene>
<dbReference type="PROSITE" id="PS50234">
    <property type="entry name" value="VWFA"/>
    <property type="match status" value="4"/>
</dbReference>
<dbReference type="PROSITE" id="PS50184">
    <property type="entry name" value="VWFC_2"/>
    <property type="match status" value="6"/>
</dbReference>
<dbReference type="EMBL" id="JH816397">
    <property type="protein sequence ID" value="EKC40283.1"/>
    <property type="molecule type" value="Genomic_DNA"/>
</dbReference>
<dbReference type="InterPro" id="IPR000884">
    <property type="entry name" value="TSP1_rpt"/>
</dbReference>
<keyword evidence="5 7" id="KW-1015">Disulfide bond</keyword>
<dbReference type="PANTHER" id="PTHR24020:SF20">
    <property type="entry name" value="PH DOMAIN-CONTAINING PROTEIN"/>
    <property type="match status" value="1"/>
</dbReference>
<dbReference type="SMART" id="SM00327">
    <property type="entry name" value="VWA"/>
    <property type="match status" value="4"/>
</dbReference>
<dbReference type="InParanoid" id="K1R3E8"/>
<dbReference type="Gene3D" id="1.25.10.10">
    <property type="entry name" value="Leucine-rich Repeat Variant"/>
    <property type="match status" value="1"/>
</dbReference>
<dbReference type="InterPro" id="IPR036465">
    <property type="entry name" value="vWFA_dom_sf"/>
</dbReference>
<dbReference type="FunFam" id="2.20.100.10:FF:000001">
    <property type="entry name" value="semaphorin-5A isoform X1"/>
    <property type="match status" value="1"/>
</dbReference>
<comment type="caution">
    <text evidence="7">Lacks conserved residue(s) required for the propagation of feature annotation.</text>
</comment>
<dbReference type="InterPro" id="IPR050525">
    <property type="entry name" value="ECM_Assembly_Org"/>
</dbReference>
<dbReference type="HOGENOM" id="CLU_230021_0_0_1"/>
<dbReference type="SMART" id="SM00214">
    <property type="entry name" value="VWC"/>
    <property type="match status" value="7"/>
</dbReference>